<feature type="transmembrane region" description="Helical" evidence="6">
    <location>
        <begin position="179"/>
        <end position="199"/>
    </location>
</feature>
<feature type="transmembrane region" description="Helical" evidence="6">
    <location>
        <begin position="362"/>
        <end position="383"/>
    </location>
</feature>
<keyword evidence="4 6" id="KW-0472">Membrane</keyword>
<feature type="transmembrane region" description="Helical" evidence="6">
    <location>
        <begin position="119"/>
        <end position="140"/>
    </location>
</feature>
<feature type="transmembrane region" description="Helical" evidence="6">
    <location>
        <begin position="446"/>
        <end position="466"/>
    </location>
</feature>
<dbReference type="PANTHER" id="PTHR21576">
    <property type="entry name" value="UNCHARACTERIZED NODULIN-LIKE PROTEIN"/>
    <property type="match status" value="1"/>
</dbReference>
<accession>A0A3M7AXE3</accession>
<evidence type="ECO:0000256" key="4">
    <source>
        <dbReference type="ARBA" id="ARBA00023136"/>
    </source>
</evidence>
<dbReference type="InterPro" id="IPR036259">
    <property type="entry name" value="MFS_trans_sf"/>
</dbReference>
<dbReference type="AlphaFoldDB" id="A0A3M7AXE3"/>
<feature type="transmembrane region" description="Helical" evidence="6">
    <location>
        <begin position="152"/>
        <end position="173"/>
    </location>
</feature>
<sequence length="556" mass="60313">MGLRDTNMSPEDSHRKIRVISVCAATLIALSSGTNYAYSAWAPQFAERLHLSATQSNLIGNFGNIGMYAMGIPGGILIDSRGPRWGVCAGLIALACGYFPLRSAYVAAGEGYSTTSLCFFALMSGIGSCTAFSAALKVSASNWPNHRGTATAFPLSAFGLSAFFYTAMSGYFFPNDTSGLLLLLAVGTVGMIFIGMFFLQIIRPNSPYEALPTDERPALARKDSNRMRPTSTHSRHSSKDGNGEGDITGFRLLKTPKFWQLFVMLGLLCGVGLMTINNIGNNARSLWHHFDDTASHDFIHQRQLIHVSILSLCSFLGRLGSGIGSDWLIHHRASRFWTLVTSATLFCLAQIVALTLENPNQLFWLSGLTGLAYGALFGVYPALVADAFGPSGMGINWGAMTMAPVLSGNVFNLAYGKILDQHSYYEGDGQGGGERLCREGRACYSSAYWITLVSSVIAVFWSLWCIRQERLEKLKDGRESEGRAHEGPQTINRLKSLVSIFLNNVPSDQTALQTGHPILPNAFIPPSSPAQPRRIDTCAASALARHARQGNEARPV</sequence>
<dbReference type="SUPFAM" id="SSF103473">
    <property type="entry name" value="MFS general substrate transporter"/>
    <property type="match status" value="1"/>
</dbReference>
<feature type="transmembrane region" description="Helical" evidence="6">
    <location>
        <begin position="85"/>
        <end position="107"/>
    </location>
</feature>
<dbReference type="GO" id="GO:0022857">
    <property type="term" value="F:transmembrane transporter activity"/>
    <property type="evidence" value="ECO:0007669"/>
    <property type="project" value="InterPro"/>
</dbReference>
<dbReference type="InterPro" id="IPR011701">
    <property type="entry name" value="MFS"/>
</dbReference>
<dbReference type="PANTHER" id="PTHR21576:SF158">
    <property type="entry name" value="RIBOSOMAL RNA-PROCESSING PROTEIN 12-LIKE CONSERVED DOMAIN-CONTAINING PROTEIN"/>
    <property type="match status" value="1"/>
</dbReference>
<organism evidence="7 8">
    <name type="scientific">Hortaea werneckii</name>
    <name type="common">Black yeast</name>
    <name type="synonym">Cladosporium werneckii</name>
    <dbReference type="NCBI Taxonomy" id="91943"/>
    <lineage>
        <taxon>Eukaryota</taxon>
        <taxon>Fungi</taxon>
        <taxon>Dikarya</taxon>
        <taxon>Ascomycota</taxon>
        <taxon>Pezizomycotina</taxon>
        <taxon>Dothideomycetes</taxon>
        <taxon>Dothideomycetidae</taxon>
        <taxon>Mycosphaerellales</taxon>
        <taxon>Teratosphaeriaceae</taxon>
        <taxon>Hortaea</taxon>
    </lineage>
</organism>
<feature type="transmembrane region" description="Helical" evidence="6">
    <location>
        <begin position="395"/>
        <end position="415"/>
    </location>
</feature>
<evidence type="ECO:0000256" key="5">
    <source>
        <dbReference type="SAM" id="MobiDB-lite"/>
    </source>
</evidence>
<keyword evidence="3 6" id="KW-1133">Transmembrane helix</keyword>
<gene>
    <name evidence="7" type="ORF">D0866_06849</name>
</gene>
<proteinExistence type="predicted"/>
<keyword evidence="2 6" id="KW-0812">Transmembrane</keyword>
<feature type="transmembrane region" description="Helical" evidence="6">
    <location>
        <begin position="258"/>
        <end position="276"/>
    </location>
</feature>
<feature type="region of interest" description="Disordered" evidence="5">
    <location>
        <begin position="212"/>
        <end position="243"/>
    </location>
</feature>
<dbReference type="GO" id="GO:0000329">
    <property type="term" value="C:fungal-type vacuole membrane"/>
    <property type="evidence" value="ECO:0007669"/>
    <property type="project" value="TreeGrafter"/>
</dbReference>
<dbReference type="EMBL" id="QWIM01000668">
    <property type="protein sequence ID" value="RMY32088.1"/>
    <property type="molecule type" value="Genomic_DNA"/>
</dbReference>
<protein>
    <recommendedName>
        <fullName evidence="9">Nodulin-like domain-containing protein</fullName>
    </recommendedName>
</protein>
<feature type="compositionally biased region" description="Basic and acidic residues" evidence="5">
    <location>
        <begin position="213"/>
        <end position="226"/>
    </location>
</feature>
<comment type="subcellular location">
    <subcellularLocation>
        <location evidence="1">Membrane</location>
        <topology evidence="1">Multi-pass membrane protein</topology>
    </subcellularLocation>
</comment>
<evidence type="ECO:0000256" key="2">
    <source>
        <dbReference type="ARBA" id="ARBA00022692"/>
    </source>
</evidence>
<feature type="transmembrane region" description="Helical" evidence="6">
    <location>
        <begin position="20"/>
        <end position="38"/>
    </location>
</feature>
<evidence type="ECO:0008006" key="9">
    <source>
        <dbReference type="Google" id="ProtNLM"/>
    </source>
</evidence>
<evidence type="ECO:0000256" key="6">
    <source>
        <dbReference type="SAM" id="Phobius"/>
    </source>
</evidence>
<name>A0A3M7AXE3_HORWE</name>
<comment type="caution">
    <text evidence="7">The sequence shown here is derived from an EMBL/GenBank/DDBJ whole genome shotgun (WGS) entry which is preliminary data.</text>
</comment>
<dbReference type="Gene3D" id="1.20.1250.20">
    <property type="entry name" value="MFS general substrate transporter like domains"/>
    <property type="match status" value="2"/>
</dbReference>
<dbReference type="Proteomes" id="UP000276864">
    <property type="component" value="Unassembled WGS sequence"/>
</dbReference>
<evidence type="ECO:0000313" key="8">
    <source>
        <dbReference type="Proteomes" id="UP000276864"/>
    </source>
</evidence>
<evidence type="ECO:0000256" key="1">
    <source>
        <dbReference type="ARBA" id="ARBA00004141"/>
    </source>
</evidence>
<reference evidence="7 8" key="1">
    <citation type="journal article" date="2018" name="BMC Genomics">
        <title>Genomic evidence for intraspecific hybridization in a clonal and extremely halotolerant yeast.</title>
        <authorList>
            <person name="Gostincar C."/>
            <person name="Stajich J.E."/>
            <person name="Zupancic J."/>
            <person name="Zalar P."/>
            <person name="Gunde-Cimerman N."/>
        </authorList>
    </citation>
    <scope>NUCLEOTIDE SEQUENCE [LARGE SCALE GENOMIC DNA]</scope>
    <source>
        <strain evidence="7 8">EXF-6651</strain>
    </source>
</reference>
<evidence type="ECO:0000256" key="3">
    <source>
        <dbReference type="ARBA" id="ARBA00022989"/>
    </source>
</evidence>
<evidence type="ECO:0000313" key="7">
    <source>
        <dbReference type="EMBL" id="RMY32088.1"/>
    </source>
</evidence>
<feature type="transmembrane region" description="Helical" evidence="6">
    <location>
        <begin position="304"/>
        <end position="324"/>
    </location>
</feature>
<feature type="transmembrane region" description="Helical" evidence="6">
    <location>
        <begin position="336"/>
        <end position="356"/>
    </location>
</feature>
<dbReference type="Pfam" id="PF07690">
    <property type="entry name" value="MFS_1"/>
    <property type="match status" value="1"/>
</dbReference>